<evidence type="ECO:0000313" key="5">
    <source>
        <dbReference type="EMBL" id="GAD67359.1"/>
    </source>
</evidence>
<dbReference type="GO" id="GO:0046872">
    <property type="term" value="F:metal ion binding"/>
    <property type="evidence" value="ECO:0007669"/>
    <property type="project" value="UniProtKB-KW"/>
</dbReference>
<dbReference type="SFLD" id="SFLDS00003">
    <property type="entry name" value="Haloacid_Dehalogenase"/>
    <property type="match status" value="1"/>
</dbReference>
<dbReference type="SFLD" id="SFLDG01135">
    <property type="entry name" value="C1.5.6:_HAD__Beta-PGM__Phospha"/>
    <property type="match status" value="1"/>
</dbReference>
<dbReference type="AlphaFoldDB" id="U3BC73"/>
<evidence type="ECO:0000256" key="2">
    <source>
        <dbReference type="ARBA" id="ARBA00006171"/>
    </source>
</evidence>
<dbReference type="SUPFAM" id="SSF56784">
    <property type="entry name" value="HAD-like"/>
    <property type="match status" value="1"/>
</dbReference>
<comment type="caution">
    <text evidence="5">The sequence shown here is derived from an EMBL/GenBank/DDBJ whole genome shotgun (WGS) entry which is preliminary data.</text>
</comment>
<dbReference type="PANTHER" id="PTHR46193">
    <property type="entry name" value="6-PHOSPHOGLUCONATE PHOSPHATASE"/>
    <property type="match status" value="1"/>
</dbReference>
<evidence type="ECO:0000256" key="4">
    <source>
        <dbReference type="ARBA" id="ARBA00022842"/>
    </source>
</evidence>
<dbReference type="Pfam" id="PF13419">
    <property type="entry name" value="HAD_2"/>
    <property type="match status" value="1"/>
</dbReference>
<dbReference type="CDD" id="cd07526">
    <property type="entry name" value="HAD_BPGM_like"/>
    <property type="match status" value="1"/>
</dbReference>
<evidence type="ECO:0000313" key="6">
    <source>
        <dbReference type="Proteomes" id="UP000016570"/>
    </source>
</evidence>
<organism evidence="5 6">
    <name type="scientific">Vibrio proteolyticus NBRC 13287</name>
    <dbReference type="NCBI Taxonomy" id="1219065"/>
    <lineage>
        <taxon>Bacteria</taxon>
        <taxon>Pseudomonadati</taxon>
        <taxon>Pseudomonadota</taxon>
        <taxon>Gammaproteobacteria</taxon>
        <taxon>Vibrionales</taxon>
        <taxon>Vibrionaceae</taxon>
        <taxon>Vibrio</taxon>
    </lineage>
</organism>
<evidence type="ECO:0000256" key="1">
    <source>
        <dbReference type="ARBA" id="ARBA00001946"/>
    </source>
</evidence>
<dbReference type="Proteomes" id="UP000016570">
    <property type="component" value="Unassembled WGS sequence"/>
</dbReference>
<evidence type="ECO:0000256" key="3">
    <source>
        <dbReference type="ARBA" id="ARBA00022723"/>
    </source>
</evidence>
<accession>U3BC73</accession>
<keyword evidence="3" id="KW-0479">Metal-binding</keyword>
<keyword evidence="6" id="KW-1185">Reference proteome</keyword>
<reference evidence="5 6" key="1">
    <citation type="submission" date="2013-09" db="EMBL/GenBank/DDBJ databases">
        <title>Whole genome shotgun sequence of Vibrio proteolyticus NBRC 13287.</title>
        <authorList>
            <person name="Isaki S."/>
            <person name="Hosoyama A."/>
            <person name="Numata M."/>
            <person name="Hashimoto M."/>
            <person name="Hosoyama Y."/>
            <person name="Tsuchikane K."/>
            <person name="Noguchi M."/>
            <person name="Hirakata S."/>
            <person name="Ichikawa N."/>
            <person name="Ohji S."/>
            <person name="Yamazoe A."/>
            <person name="Fujita N."/>
        </authorList>
    </citation>
    <scope>NUCLEOTIDE SEQUENCE [LARGE SCALE GENOMIC DNA]</scope>
    <source>
        <strain evidence="5 6">NBRC 13287</strain>
    </source>
</reference>
<sequence>MHKKKVKCVIFDCDGTLVDSEKLCCEALVNVFNSFGARYRYEDALANFEGGKLADILAQTRDHLNLQVSIDVLEPLYRDEVQKLFEHGLKAMDGAQDILQMLDSRHIEYCVATNGPQEKTKHALILTGLMPYFEGKVFSAFDTNSWKPEPDLIRYSAMNMGFTLEECLYIDDTPKGLEAGLRAGVRTLQLLGPHSRTYSHTVHAIDNLRDISQWL</sequence>
<comment type="cofactor">
    <cofactor evidence="1">
        <name>Mg(2+)</name>
        <dbReference type="ChEBI" id="CHEBI:18420"/>
    </cofactor>
</comment>
<protein>
    <submittedName>
        <fullName evidence="5">Putative phosphatase</fullName>
    </submittedName>
</protein>
<dbReference type="PANTHER" id="PTHR46193:SF10">
    <property type="entry name" value="6-PHOSPHOGLUCONATE PHOSPHATASE"/>
    <property type="match status" value="1"/>
</dbReference>
<dbReference type="Gene3D" id="3.40.50.1000">
    <property type="entry name" value="HAD superfamily/HAD-like"/>
    <property type="match status" value="1"/>
</dbReference>
<dbReference type="GO" id="GO:0003824">
    <property type="term" value="F:catalytic activity"/>
    <property type="evidence" value="ECO:0007669"/>
    <property type="project" value="UniProtKB-ARBA"/>
</dbReference>
<dbReference type="InterPro" id="IPR041492">
    <property type="entry name" value="HAD_2"/>
</dbReference>
<keyword evidence="4" id="KW-0460">Magnesium</keyword>
<gene>
    <name evidence="5" type="ORF">VPR01S_07_01590</name>
</gene>
<dbReference type="InterPro" id="IPR006439">
    <property type="entry name" value="HAD-SF_hydro_IA"/>
</dbReference>
<dbReference type="STRING" id="1219065.VPR01S_07_01590"/>
<proteinExistence type="inferred from homology"/>
<dbReference type="SFLD" id="SFLDG01129">
    <property type="entry name" value="C1.5:_HAD__Beta-PGM__Phosphata"/>
    <property type="match status" value="1"/>
</dbReference>
<dbReference type="InterPro" id="IPR023214">
    <property type="entry name" value="HAD_sf"/>
</dbReference>
<dbReference type="PRINTS" id="PR00413">
    <property type="entry name" value="HADHALOGNASE"/>
</dbReference>
<name>U3BC73_VIBPR</name>
<dbReference type="InterPro" id="IPR051600">
    <property type="entry name" value="Beta-PGM-like"/>
</dbReference>
<dbReference type="eggNOG" id="COG0637">
    <property type="taxonomic scope" value="Bacteria"/>
</dbReference>
<dbReference type="InterPro" id="IPR036412">
    <property type="entry name" value="HAD-like_sf"/>
</dbReference>
<dbReference type="InterPro" id="IPR023198">
    <property type="entry name" value="PGP-like_dom2"/>
</dbReference>
<comment type="similarity">
    <text evidence="2">Belongs to the HAD-like hydrolase superfamily. CbbY/CbbZ/Gph/YieH family.</text>
</comment>
<dbReference type="NCBIfam" id="TIGR01509">
    <property type="entry name" value="HAD-SF-IA-v3"/>
    <property type="match status" value="1"/>
</dbReference>
<dbReference type="Gene3D" id="1.10.150.240">
    <property type="entry name" value="Putative phosphatase, domain 2"/>
    <property type="match status" value="1"/>
</dbReference>
<dbReference type="RefSeq" id="WP_021705334.1">
    <property type="nucleotide sequence ID" value="NZ_BATJ01000007.1"/>
</dbReference>
<dbReference type="EMBL" id="BATJ01000007">
    <property type="protein sequence ID" value="GAD67359.1"/>
    <property type="molecule type" value="Genomic_DNA"/>
</dbReference>